<name>A0A9P5TRA8_GYMJU</name>
<comment type="subcellular location">
    <subcellularLocation>
        <location evidence="2">Mitochondrion</location>
    </subcellularLocation>
</comment>
<keyword evidence="11" id="KW-0472">Membrane</keyword>
<evidence type="ECO:0000256" key="1">
    <source>
        <dbReference type="ARBA" id="ARBA00001974"/>
    </source>
</evidence>
<keyword evidence="5" id="KW-0274">FAD</keyword>
<dbReference type="Gene3D" id="3.30.465.10">
    <property type="match status" value="1"/>
</dbReference>
<dbReference type="Gene3D" id="3.30.70.2740">
    <property type="match status" value="1"/>
</dbReference>
<dbReference type="InterPro" id="IPR036318">
    <property type="entry name" value="FAD-bd_PCMH-like_sf"/>
</dbReference>
<keyword evidence="11" id="KW-0812">Transmembrane</keyword>
<keyword evidence="6" id="KW-0809">Transit peptide</keyword>
<comment type="similarity">
    <text evidence="3">Belongs to the FAD-binding oxidoreductase/transferase type 4 family.</text>
</comment>
<dbReference type="FunFam" id="1.10.45.10:FF:000001">
    <property type="entry name" value="D-lactate dehydrogenase mitochondrial"/>
    <property type="match status" value="1"/>
</dbReference>
<dbReference type="InterPro" id="IPR004113">
    <property type="entry name" value="FAD-bd_oxidored_4_C"/>
</dbReference>
<evidence type="ECO:0000256" key="7">
    <source>
        <dbReference type="ARBA" id="ARBA00023002"/>
    </source>
</evidence>
<gene>
    <name evidence="13" type="ORF">CPB84DRAFT_1770515</name>
</gene>
<dbReference type="GO" id="GO:0005739">
    <property type="term" value="C:mitochondrion"/>
    <property type="evidence" value="ECO:0007669"/>
    <property type="project" value="UniProtKB-SubCell"/>
</dbReference>
<keyword evidence="11" id="KW-1133">Transmembrane helix</keyword>
<protein>
    <recommendedName>
        <fullName evidence="9">D-lactate dehydrogenase (cytochrome)</fullName>
        <ecNumber evidence="9">1.1.2.4</ecNumber>
    </recommendedName>
</protein>
<accession>A0A9P5TRA8</accession>
<evidence type="ECO:0000256" key="4">
    <source>
        <dbReference type="ARBA" id="ARBA00022630"/>
    </source>
</evidence>
<dbReference type="GO" id="GO:0071949">
    <property type="term" value="F:FAD binding"/>
    <property type="evidence" value="ECO:0007669"/>
    <property type="project" value="InterPro"/>
</dbReference>
<evidence type="ECO:0000313" key="13">
    <source>
        <dbReference type="EMBL" id="KAF8906305.1"/>
    </source>
</evidence>
<dbReference type="GO" id="GO:0004458">
    <property type="term" value="F:D-lactate dehydrogenase (cytochrome) activity"/>
    <property type="evidence" value="ECO:0007669"/>
    <property type="project" value="UniProtKB-EC"/>
</dbReference>
<dbReference type="AlphaFoldDB" id="A0A9P5TRA8"/>
<dbReference type="FunFam" id="3.30.465.10:FF:000014">
    <property type="entry name" value="D-lactate dehydrogenase (Cytochrome), putative"/>
    <property type="match status" value="1"/>
</dbReference>
<dbReference type="InterPro" id="IPR006094">
    <property type="entry name" value="Oxid_FAD_bind_N"/>
</dbReference>
<comment type="cofactor">
    <cofactor evidence="1">
        <name>FAD</name>
        <dbReference type="ChEBI" id="CHEBI:57692"/>
    </cofactor>
</comment>
<reference evidence="13" key="1">
    <citation type="submission" date="2020-11" db="EMBL/GenBank/DDBJ databases">
        <authorList>
            <consortium name="DOE Joint Genome Institute"/>
            <person name="Ahrendt S."/>
            <person name="Riley R."/>
            <person name="Andreopoulos W."/>
            <person name="LaButti K."/>
            <person name="Pangilinan J."/>
            <person name="Ruiz-duenas F.J."/>
            <person name="Barrasa J.M."/>
            <person name="Sanchez-Garcia M."/>
            <person name="Camarero S."/>
            <person name="Miyauchi S."/>
            <person name="Serrano A."/>
            <person name="Linde D."/>
            <person name="Babiker R."/>
            <person name="Drula E."/>
            <person name="Ayuso-Fernandez I."/>
            <person name="Pacheco R."/>
            <person name="Padilla G."/>
            <person name="Ferreira P."/>
            <person name="Barriuso J."/>
            <person name="Kellner H."/>
            <person name="Castanera R."/>
            <person name="Alfaro M."/>
            <person name="Ramirez L."/>
            <person name="Pisabarro A.G."/>
            <person name="Kuo A."/>
            <person name="Tritt A."/>
            <person name="Lipzen A."/>
            <person name="He G."/>
            <person name="Yan M."/>
            <person name="Ng V."/>
            <person name="Cullen D."/>
            <person name="Martin F."/>
            <person name="Rosso M.-N."/>
            <person name="Henrissat B."/>
            <person name="Hibbett D."/>
            <person name="Martinez A.T."/>
            <person name="Grigoriev I.V."/>
        </authorList>
    </citation>
    <scope>NUCLEOTIDE SEQUENCE</scope>
    <source>
        <strain evidence="13">AH 44721</strain>
    </source>
</reference>
<dbReference type="EMBL" id="JADNYJ010000019">
    <property type="protein sequence ID" value="KAF8906305.1"/>
    <property type="molecule type" value="Genomic_DNA"/>
</dbReference>
<evidence type="ECO:0000256" key="11">
    <source>
        <dbReference type="SAM" id="Phobius"/>
    </source>
</evidence>
<evidence type="ECO:0000256" key="10">
    <source>
        <dbReference type="ARBA" id="ARBA00051436"/>
    </source>
</evidence>
<evidence type="ECO:0000256" key="6">
    <source>
        <dbReference type="ARBA" id="ARBA00022946"/>
    </source>
</evidence>
<dbReference type="Pfam" id="PF02913">
    <property type="entry name" value="FAD-oxidase_C"/>
    <property type="match status" value="1"/>
</dbReference>
<dbReference type="Pfam" id="PF01565">
    <property type="entry name" value="FAD_binding_4"/>
    <property type="match status" value="1"/>
</dbReference>
<keyword evidence="8" id="KW-0496">Mitochondrion</keyword>
<evidence type="ECO:0000259" key="12">
    <source>
        <dbReference type="PROSITE" id="PS51387"/>
    </source>
</evidence>
<evidence type="ECO:0000256" key="9">
    <source>
        <dbReference type="ARBA" id="ARBA00038897"/>
    </source>
</evidence>
<dbReference type="GO" id="GO:1903457">
    <property type="term" value="P:lactate catabolic process"/>
    <property type="evidence" value="ECO:0007669"/>
    <property type="project" value="TreeGrafter"/>
</dbReference>
<keyword evidence="4" id="KW-0285">Flavoprotein</keyword>
<feature type="domain" description="FAD-binding PCMH-type" evidence="12">
    <location>
        <begin position="164"/>
        <end position="346"/>
    </location>
</feature>
<comment type="catalytic activity">
    <reaction evidence="10">
        <text>(R)-lactate + 2 Fe(III)-[cytochrome c] = 2 Fe(II)-[cytochrome c] + pyruvate + 2 H(+)</text>
        <dbReference type="Rhea" id="RHEA:13521"/>
        <dbReference type="Rhea" id="RHEA-COMP:10350"/>
        <dbReference type="Rhea" id="RHEA-COMP:14399"/>
        <dbReference type="ChEBI" id="CHEBI:15361"/>
        <dbReference type="ChEBI" id="CHEBI:15378"/>
        <dbReference type="ChEBI" id="CHEBI:16004"/>
        <dbReference type="ChEBI" id="CHEBI:29033"/>
        <dbReference type="ChEBI" id="CHEBI:29034"/>
        <dbReference type="EC" id="1.1.2.4"/>
    </reaction>
</comment>
<evidence type="ECO:0000256" key="8">
    <source>
        <dbReference type="ARBA" id="ARBA00023128"/>
    </source>
</evidence>
<sequence>MFTLVRWHARAGIARHFISSQQGHFAICNYRTVCSVKGTSHLNPSSSLRSTTSGLFRGHIRVQHQRSRSFSTSNPQSKDRATASSSLLFFVAFASGVVGFTVAKSSLFSQTGGHGSNKTQFGTPEDIQKAIGELKTAFKESDEAKVSTDLDDLRTHGFSPNDHLPGVNHSVVVYPESTEDVVKVVKIATKYRVPITAYSGATSLEGQYRGHAAGGICVDMANMDRIISINEKDSDLVCQPGIGWVDVNNTLAEKGIPLFFPIDPAPGATIGGMISTGCSGTNAVRYGTAKGEWFLNATVVLPSGEVIKTRRRSRKSSAGFDTTKLFIGAEGTLGIITEVTIRLTPVLPTTVAVVHFPDVQKATEAVGDILQAGVGIQCVELVDDRFITAINKFGMSSRNYPEKDSLFFKFQGPTTSSLKETAAIVKTITQKYGGEGFRVAKTETEADELWSDRKNALYAGLALAGEGALGWPTDVCVPVSKLPELVMETKKDIADAGLNATIVGHVGDGNFHAQIIFESEEGRQKVKEVVKRMIKRAIALDGTCTGEHGVGIGKKEYLNEELGEGTVKLMKTIKNTIDPLGLFNPGKLYPDDPPEVSKS</sequence>
<comment type="caution">
    <text evidence="13">The sequence shown here is derived from an EMBL/GenBank/DDBJ whole genome shotgun (WGS) entry which is preliminary data.</text>
</comment>
<dbReference type="Gene3D" id="1.10.45.10">
    <property type="entry name" value="Vanillyl-alcohol Oxidase, Chain A, domain 4"/>
    <property type="match status" value="1"/>
</dbReference>
<dbReference type="Proteomes" id="UP000724874">
    <property type="component" value="Unassembled WGS sequence"/>
</dbReference>
<evidence type="ECO:0000256" key="3">
    <source>
        <dbReference type="ARBA" id="ARBA00008000"/>
    </source>
</evidence>
<dbReference type="SUPFAM" id="SSF56176">
    <property type="entry name" value="FAD-binding/transporter-associated domain-like"/>
    <property type="match status" value="1"/>
</dbReference>
<evidence type="ECO:0000256" key="2">
    <source>
        <dbReference type="ARBA" id="ARBA00004173"/>
    </source>
</evidence>
<dbReference type="InterPro" id="IPR016166">
    <property type="entry name" value="FAD-bd_PCMH"/>
</dbReference>
<dbReference type="InterPro" id="IPR016164">
    <property type="entry name" value="FAD-linked_Oxase-like_C"/>
</dbReference>
<organism evidence="13 14">
    <name type="scientific">Gymnopilus junonius</name>
    <name type="common">Spectacular rustgill mushroom</name>
    <name type="synonym">Gymnopilus spectabilis subsp. junonius</name>
    <dbReference type="NCBI Taxonomy" id="109634"/>
    <lineage>
        <taxon>Eukaryota</taxon>
        <taxon>Fungi</taxon>
        <taxon>Dikarya</taxon>
        <taxon>Basidiomycota</taxon>
        <taxon>Agaricomycotina</taxon>
        <taxon>Agaricomycetes</taxon>
        <taxon>Agaricomycetidae</taxon>
        <taxon>Agaricales</taxon>
        <taxon>Agaricineae</taxon>
        <taxon>Hymenogastraceae</taxon>
        <taxon>Gymnopilus</taxon>
    </lineage>
</organism>
<dbReference type="InterPro" id="IPR016171">
    <property type="entry name" value="Vanillyl_alc_oxidase_C-sub2"/>
</dbReference>
<dbReference type="OrthoDB" id="7786253at2759"/>
<dbReference type="InterPro" id="IPR016169">
    <property type="entry name" value="FAD-bd_PCMH_sub2"/>
</dbReference>
<dbReference type="PROSITE" id="PS51387">
    <property type="entry name" value="FAD_PCMH"/>
    <property type="match status" value="1"/>
</dbReference>
<evidence type="ECO:0000313" key="14">
    <source>
        <dbReference type="Proteomes" id="UP000724874"/>
    </source>
</evidence>
<dbReference type="SUPFAM" id="SSF55103">
    <property type="entry name" value="FAD-linked oxidases, C-terminal domain"/>
    <property type="match status" value="1"/>
</dbReference>
<dbReference type="EC" id="1.1.2.4" evidence="9"/>
<dbReference type="PANTHER" id="PTHR11748">
    <property type="entry name" value="D-LACTATE DEHYDROGENASE"/>
    <property type="match status" value="1"/>
</dbReference>
<keyword evidence="14" id="KW-1185">Reference proteome</keyword>
<keyword evidence="7" id="KW-0560">Oxidoreductase</keyword>
<feature type="transmembrane region" description="Helical" evidence="11">
    <location>
        <begin position="87"/>
        <end position="108"/>
    </location>
</feature>
<proteinExistence type="inferred from homology"/>
<dbReference type="PANTHER" id="PTHR11748:SF111">
    <property type="entry name" value="D-LACTATE DEHYDROGENASE, MITOCHONDRIAL-RELATED"/>
    <property type="match status" value="1"/>
</dbReference>
<dbReference type="GO" id="GO:0008720">
    <property type="term" value="F:D-lactate dehydrogenase (NAD+) activity"/>
    <property type="evidence" value="ECO:0007669"/>
    <property type="project" value="TreeGrafter"/>
</dbReference>
<dbReference type="FunFam" id="3.30.70.2740:FF:000001">
    <property type="entry name" value="D-lactate dehydrogenase mitochondrial"/>
    <property type="match status" value="1"/>
</dbReference>
<evidence type="ECO:0000256" key="5">
    <source>
        <dbReference type="ARBA" id="ARBA00022827"/>
    </source>
</evidence>